<sequence length="127" mass="13304">MYKRRRIVGTYLGAALAVAALPGISLIVEDPPWEVVLSGVVFLLVNQLIHTYPSAVRTAPPGAVLALAAIGIVQDTLLWLLVSWIGSQMDYGVRVDGFLAALAGGAVMRLTTLAVMAIGPQPVPEAA</sequence>
<evidence type="ECO:0000256" key="1">
    <source>
        <dbReference type="SAM" id="Phobius"/>
    </source>
</evidence>
<protein>
    <submittedName>
        <fullName evidence="2">DUF5337 domain-containing protein</fullName>
    </submittedName>
</protein>
<gene>
    <name evidence="2" type="ORF">OG699_26330</name>
</gene>
<name>A0AAU3I3F7_9ACTN</name>
<proteinExistence type="predicted"/>
<feature type="transmembrane region" description="Helical" evidence="1">
    <location>
        <begin position="7"/>
        <end position="27"/>
    </location>
</feature>
<reference evidence="2" key="1">
    <citation type="submission" date="2022-10" db="EMBL/GenBank/DDBJ databases">
        <title>The complete genomes of actinobacterial strains from the NBC collection.</title>
        <authorList>
            <person name="Joergensen T.S."/>
            <person name="Alvarez Arevalo M."/>
            <person name="Sterndorff E.B."/>
            <person name="Faurdal D."/>
            <person name="Vuksanovic O."/>
            <person name="Mourched A.-S."/>
            <person name="Charusanti P."/>
            <person name="Shaw S."/>
            <person name="Blin K."/>
            <person name="Weber T."/>
        </authorList>
    </citation>
    <scope>NUCLEOTIDE SEQUENCE</scope>
    <source>
        <strain evidence="2">NBC_01393</strain>
    </source>
</reference>
<feature type="transmembrane region" description="Helical" evidence="1">
    <location>
        <begin position="98"/>
        <end position="119"/>
    </location>
</feature>
<keyword evidence="1" id="KW-0812">Transmembrane</keyword>
<keyword evidence="1" id="KW-1133">Transmembrane helix</keyword>
<dbReference type="AlphaFoldDB" id="A0AAU3I3F7"/>
<accession>A0AAU3I3F7</accession>
<keyword evidence="1" id="KW-0472">Membrane</keyword>
<feature type="transmembrane region" description="Helical" evidence="1">
    <location>
        <begin position="64"/>
        <end position="86"/>
    </location>
</feature>
<dbReference type="EMBL" id="CP109546">
    <property type="protein sequence ID" value="WTZ11183.1"/>
    <property type="molecule type" value="Genomic_DNA"/>
</dbReference>
<evidence type="ECO:0000313" key="2">
    <source>
        <dbReference type="EMBL" id="WTZ11183.1"/>
    </source>
</evidence>
<organism evidence="2">
    <name type="scientific">Streptomyces sp. NBC_01393</name>
    <dbReference type="NCBI Taxonomy" id="2903851"/>
    <lineage>
        <taxon>Bacteria</taxon>
        <taxon>Bacillati</taxon>
        <taxon>Actinomycetota</taxon>
        <taxon>Actinomycetes</taxon>
        <taxon>Kitasatosporales</taxon>
        <taxon>Streptomycetaceae</taxon>
        <taxon>Streptomyces</taxon>
    </lineage>
</organism>